<dbReference type="PANTHER" id="PTHR20854">
    <property type="entry name" value="INOSITOL MONOPHOSPHATASE"/>
    <property type="match status" value="1"/>
</dbReference>
<comment type="catalytic activity">
    <reaction evidence="1">
        <text>a myo-inositol phosphate + H2O = myo-inositol + phosphate</text>
        <dbReference type="Rhea" id="RHEA:24056"/>
        <dbReference type="ChEBI" id="CHEBI:15377"/>
        <dbReference type="ChEBI" id="CHEBI:17268"/>
        <dbReference type="ChEBI" id="CHEBI:43474"/>
        <dbReference type="ChEBI" id="CHEBI:84139"/>
        <dbReference type="EC" id="3.1.3.25"/>
    </reaction>
</comment>
<keyword evidence="4" id="KW-0378">Hydrolase</keyword>
<dbReference type="GO" id="GO:0046854">
    <property type="term" value="P:phosphatidylinositol phosphate biosynthetic process"/>
    <property type="evidence" value="ECO:0007669"/>
    <property type="project" value="InterPro"/>
</dbReference>
<feature type="binding site" evidence="6">
    <location>
        <position position="88"/>
    </location>
    <ligand>
        <name>Mg(2+)</name>
        <dbReference type="ChEBI" id="CHEBI:18420"/>
        <label>1</label>
        <note>catalytic</note>
    </ligand>
</feature>
<keyword evidence="5 6" id="KW-0460">Magnesium</keyword>
<proteinExistence type="predicted"/>
<evidence type="ECO:0000313" key="8">
    <source>
        <dbReference type="EMBL" id="MSC31905.1"/>
    </source>
</evidence>
<dbReference type="GO" id="GO:0006020">
    <property type="term" value="P:inositol metabolic process"/>
    <property type="evidence" value="ECO:0007669"/>
    <property type="project" value="TreeGrafter"/>
</dbReference>
<dbReference type="EMBL" id="WKPI01000002">
    <property type="protein sequence ID" value="MSC31905.1"/>
    <property type="molecule type" value="Genomic_DNA"/>
</dbReference>
<dbReference type="Proteomes" id="UP000433575">
    <property type="component" value="Unassembled WGS sequence"/>
</dbReference>
<evidence type="ECO:0000313" key="10">
    <source>
        <dbReference type="Proteomes" id="UP000480929"/>
    </source>
</evidence>
<protein>
    <recommendedName>
        <fullName evidence="2">inositol-phosphate phosphatase</fullName>
        <ecNumber evidence="2">3.1.3.25</ecNumber>
    </recommendedName>
</protein>
<dbReference type="OrthoDB" id="9772456at2"/>
<evidence type="ECO:0000313" key="9">
    <source>
        <dbReference type="Proteomes" id="UP000433575"/>
    </source>
</evidence>
<evidence type="ECO:0000256" key="4">
    <source>
        <dbReference type="ARBA" id="ARBA00022801"/>
    </source>
</evidence>
<dbReference type="AlphaFoldDB" id="A0A6N7S3A1"/>
<dbReference type="InterPro" id="IPR020583">
    <property type="entry name" value="Inositol_monoP_metal-BS"/>
</dbReference>
<dbReference type="InterPro" id="IPR000760">
    <property type="entry name" value="Inositol_monophosphatase-like"/>
</dbReference>
<accession>A0A6N7S3A1</accession>
<dbReference type="GO" id="GO:0007165">
    <property type="term" value="P:signal transduction"/>
    <property type="evidence" value="ECO:0007669"/>
    <property type="project" value="TreeGrafter"/>
</dbReference>
<feature type="binding site" evidence="6">
    <location>
        <position position="69"/>
    </location>
    <ligand>
        <name>Mg(2+)</name>
        <dbReference type="ChEBI" id="CHEBI:18420"/>
        <label>1</label>
        <note>catalytic</note>
    </ligand>
</feature>
<feature type="binding site" evidence="6">
    <location>
        <position position="87"/>
    </location>
    <ligand>
        <name>Mg(2+)</name>
        <dbReference type="ChEBI" id="CHEBI:18420"/>
        <label>1</label>
        <note>catalytic</note>
    </ligand>
</feature>
<dbReference type="CDD" id="cd01637">
    <property type="entry name" value="IMPase_like"/>
    <property type="match status" value="1"/>
</dbReference>
<comment type="cofactor">
    <cofactor evidence="6">
        <name>Mg(2+)</name>
        <dbReference type="ChEBI" id="CHEBI:18420"/>
    </cofactor>
</comment>
<dbReference type="Gene3D" id="3.30.540.10">
    <property type="entry name" value="Fructose-1,6-Bisphosphatase, subunit A, domain 1"/>
    <property type="match status" value="1"/>
</dbReference>
<dbReference type="PANTHER" id="PTHR20854:SF4">
    <property type="entry name" value="INOSITOL-1-MONOPHOSPHATASE-RELATED"/>
    <property type="match status" value="1"/>
</dbReference>
<feature type="binding site" evidence="6">
    <location>
        <position position="213"/>
    </location>
    <ligand>
        <name>Mg(2+)</name>
        <dbReference type="ChEBI" id="CHEBI:18420"/>
        <label>1</label>
        <note>catalytic</note>
    </ligand>
</feature>
<organism evidence="7 9">
    <name type="scientific">Holdemania massiliensis</name>
    <dbReference type="NCBI Taxonomy" id="1468449"/>
    <lineage>
        <taxon>Bacteria</taxon>
        <taxon>Bacillati</taxon>
        <taxon>Bacillota</taxon>
        <taxon>Erysipelotrichia</taxon>
        <taxon>Erysipelotrichales</taxon>
        <taxon>Erysipelotrichaceae</taxon>
        <taxon>Holdemania</taxon>
    </lineage>
</organism>
<keyword evidence="10" id="KW-1185">Reference proteome</keyword>
<dbReference type="PROSITE" id="PS00630">
    <property type="entry name" value="IMP_2"/>
    <property type="match status" value="1"/>
</dbReference>
<dbReference type="InterPro" id="IPR020550">
    <property type="entry name" value="Inositol_monophosphatase_CS"/>
</dbReference>
<feature type="binding site" evidence="6">
    <location>
        <position position="85"/>
    </location>
    <ligand>
        <name>Mg(2+)</name>
        <dbReference type="ChEBI" id="CHEBI:18420"/>
        <label>1</label>
        <note>catalytic</note>
    </ligand>
</feature>
<dbReference type="RefSeq" id="WP_154237784.1">
    <property type="nucleotide sequence ID" value="NZ_WKPI01000002.1"/>
</dbReference>
<evidence type="ECO:0000313" key="7">
    <source>
        <dbReference type="EMBL" id="MSA88150.1"/>
    </source>
</evidence>
<gene>
    <name evidence="8" type="ORF">GKD88_02060</name>
    <name evidence="7" type="ORF">GKE08_02260</name>
</gene>
<evidence type="ECO:0000256" key="2">
    <source>
        <dbReference type="ARBA" id="ARBA00013106"/>
    </source>
</evidence>
<name>A0A6N7S3A1_9FIRM</name>
<reference evidence="9 10" key="1">
    <citation type="journal article" date="2019" name="Nat. Med.">
        <title>A library of human gut bacterial isolates paired with longitudinal multiomics data enables mechanistic microbiome research.</title>
        <authorList>
            <person name="Poyet M."/>
            <person name="Groussin M."/>
            <person name="Gibbons S.M."/>
            <person name="Avila-Pacheco J."/>
            <person name="Jiang X."/>
            <person name="Kearney S.M."/>
            <person name="Perrotta A.R."/>
            <person name="Berdy B."/>
            <person name="Zhao S."/>
            <person name="Lieberman T.D."/>
            <person name="Swanson P.K."/>
            <person name="Smith M."/>
            <person name="Roesemann S."/>
            <person name="Alexander J.E."/>
            <person name="Rich S.A."/>
            <person name="Livny J."/>
            <person name="Vlamakis H."/>
            <person name="Clish C."/>
            <person name="Bullock K."/>
            <person name="Deik A."/>
            <person name="Scott J."/>
            <person name="Pierce K.A."/>
            <person name="Xavier R.J."/>
            <person name="Alm E.J."/>
        </authorList>
    </citation>
    <scope>NUCLEOTIDE SEQUENCE [LARGE SCALE GENOMIC DNA]</scope>
    <source>
        <strain evidence="7 9">BIOML-A4</strain>
        <strain evidence="8 10">BIOML-A5</strain>
    </source>
</reference>
<sequence>MAPEEKLIFAQSLIREAGAQLRSRSRSELKIHLKNHDVGDLVSDADKQIEKLLVTAIRKRFKGQSFLTEEKWVSYKPKTQTWIIDPIDGTTNFITWKRDYTISIAYYEEERPVFGLVYDVEADDLYLGLTGGGAWKNGERLATLPQEKPLSRCVADVSLKSVALLKSKYGIQLEKLASHIRGHRSRGCASLCLCRLAAGELDIYLSAHLKTWDYAAAAILVNEAGGVWGLPFHDRQALYSTSVPFLAAGSRDLYTQIVNKFLTVNRI</sequence>
<evidence type="ECO:0000256" key="1">
    <source>
        <dbReference type="ARBA" id="ARBA00001033"/>
    </source>
</evidence>
<evidence type="ECO:0000256" key="5">
    <source>
        <dbReference type="ARBA" id="ARBA00022842"/>
    </source>
</evidence>
<keyword evidence="3 6" id="KW-0479">Metal-binding</keyword>
<dbReference type="PRINTS" id="PR00377">
    <property type="entry name" value="IMPHPHTASES"/>
</dbReference>
<dbReference type="GO" id="GO:0008934">
    <property type="term" value="F:inositol monophosphate 1-phosphatase activity"/>
    <property type="evidence" value="ECO:0007669"/>
    <property type="project" value="TreeGrafter"/>
</dbReference>
<dbReference type="PROSITE" id="PS00629">
    <property type="entry name" value="IMP_1"/>
    <property type="match status" value="1"/>
</dbReference>
<dbReference type="Proteomes" id="UP000480929">
    <property type="component" value="Unassembled WGS sequence"/>
</dbReference>
<evidence type="ECO:0000256" key="3">
    <source>
        <dbReference type="ARBA" id="ARBA00022723"/>
    </source>
</evidence>
<dbReference type="GO" id="GO:0046872">
    <property type="term" value="F:metal ion binding"/>
    <property type="evidence" value="ECO:0007669"/>
    <property type="project" value="UniProtKB-KW"/>
</dbReference>
<dbReference type="Pfam" id="PF00459">
    <property type="entry name" value="Inositol_P"/>
    <property type="match status" value="1"/>
</dbReference>
<dbReference type="Gene3D" id="3.40.190.80">
    <property type="match status" value="1"/>
</dbReference>
<dbReference type="EMBL" id="WKPJ01000002">
    <property type="protein sequence ID" value="MSA88150.1"/>
    <property type="molecule type" value="Genomic_DNA"/>
</dbReference>
<comment type="caution">
    <text evidence="7">The sequence shown here is derived from an EMBL/GenBank/DDBJ whole genome shotgun (WGS) entry which is preliminary data.</text>
</comment>
<dbReference type="EC" id="3.1.3.25" evidence="2"/>
<dbReference type="SUPFAM" id="SSF56655">
    <property type="entry name" value="Carbohydrate phosphatase"/>
    <property type="match status" value="1"/>
</dbReference>
<evidence type="ECO:0000256" key="6">
    <source>
        <dbReference type="PIRSR" id="PIRSR600760-2"/>
    </source>
</evidence>